<proteinExistence type="predicted"/>
<dbReference type="InterPro" id="IPR011049">
    <property type="entry name" value="Serralysin-like_metalloprot_C"/>
</dbReference>
<sequence>MKQIFFCALFLLSSSILHAQVGIGTTTPKAFFNVADGKDVLFGQDVSGAGKKLIWYADKAAFRAGYVNGTQWNIAQVGPYSFAAGYNATASGNGGIAMGSGTSASGLSSTALGINVSTNNRYGSFIIGDLNSEIYSNTNDNQMMMRFSNGYKFFTNLGSQTYATGLEVLPGGNAWQTTSDSTRKENFRPANGADFLKKIANMRLGSWNYKGQDAKTYRHYGPMAQDFFAAFGHDELGTIGEDKSINQADFDGVNLIAIQALIRKIEKLEAENGSLREETASLRSDIEIIKRHLANDSKLTFKP</sequence>
<dbReference type="AlphaFoldDB" id="A0A927GG77"/>
<feature type="chain" id="PRO_5037665878" evidence="2">
    <location>
        <begin position="20"/>
        <end position="303"/>
    </location>
</feature>
<name>A0A927GG77_9BACT</name>
<dbReference type="EMBL" id="JACXAA010000013">
    <property type="protein sequence ID" value="MBD2756594.1"/>
    <property type="molecule type" value="Genomic_DNA"/>
</dbReference>
<feature type="signal peptide" evidence="2">
    <location>
        <begin position="1"/>
        <end position="19"/>
    </location>
</feature>
<feature type="domain" description="Peptidase S74" evidence="3">
    <location>
        <begin position="179"/>
        <end position="272"/>
    </location>
</feature>
<keyword evidence="1" id="KW-0175">Coiled coil</keyword>
<dbReference type="PROSITE" id="PS51688">
    <property type="entry name" value="ICA"/>
    <property type="match status" value="1"/>
</dbReference>
<organism evidence="4 5">
    <name type="scientific">Spirosoma validum</name>
    <dbReference type="NCBI Taxonomy" id="2771355"/>
    <lineage>
        <taxon>Bacteria</taxon>
        <taxon>Pseudomonadati</taxon>
        <taxon>Bacteroidota</taxon>
        <taxon>Cytophagia</taxon>
        <taxon>Cytophagales</taxon>
        <taxon>Cytophagaceae</taxon>
        <taxon>Spirosoma</taxon>
    </lineage>
</organism>
<evidence type="ECO:0000313" key="5">
    <source>
        <dbReference type="Proteomes" id="UP000653797"/>
    </source>
</evidence>
<evidence type="ECO:0000313" key="4">
    <source>
        <dbReference type="EMBL" id="MBD2756594.1"/>
    </source>
</evidence>
<dbReference type="Pfam" id="PF13884">
    <property type="entry name" value="Peptidase_S74"/>
    <property type="match status" value="1"/>
</dbReference>
<keyword evidence="2" id="KW-0732">Signal</keyword>
<evidence type="ECO:0000259" key="3">
    <source>
        <dbReference type="PROSITE" id="PS51688"/>
    </source>
</evidence>
<evidence type="ECO:0000256" key="1">
    <source>
        <dbReference type="SAM" id="Coils"/>
    </source>
</evidence>
<comment type="caution">
    <text evidence="4">The sequence shown here is derived from an EMBL/GenBank/DDBJ whole genome shotgun (WGS) entry which is preliminary data.</text>
</comment>
<evidence type="ECO:0000256" key="2">
    <source>
        <dbReference type="SAM" id="SignalP"/>
    </source>
</evidence>
<keyword evidence="5" id="KW-1185">Reference proteome</keyword>
<protein>
    <submittedName>
        <fullName evidence="4">Tail fiber domain-containing protein</fullName>
    </submittedName>
</protein>
<gene>
    <name evidence="4" type="ORF">IC230_27170</name>
</gene>
<accession>A0A927GG77</accession>
<dbReference type="SUPFAM" id="SSF101967">
    <property type="entry name" value="Adhesin YadA, collagen-binding domain"/>
    <property type="match status" value="1"/>
</dbReference>
<dbReference type="InterPro" id="IPR030392">
    <property type="entry name" value="S74_ICA"/>
</dbReference>
<feature type="coiled-coil region" evidence="1">
    <location>
        <begin position="258"/>
        <end position="285"/>
    </location>
</feature>
<dbReference type="RefSeq" id="WP_191042214.1">
    <property type="nucleotide sequence ID" value="NZ_JACXAA010000013.1"/>
</dbReference>
<dbReference type="Gene3D" id="2.150.10.10">
    <property type="entry name" value="Serralysin-like metalloprotease, C-terminal"/>
    <property type="match status" value="1"/>
</dbReference>
<dbReference type="Proteomes" id="UP000653797">
    <property type="component" value="Unassembled WGS sequence"/>
</dbReference>
<reference evidence="4" key="1">
    <citation type="submission" date="2020-09" db="EMBL/GenBank/DDBJ databases">
        <authorList>
            <person name="Kim M.K."/>
        </authorList>
    </citation>
    <scope>NUCLEOTIDE SEQUENCE</scope>
    <source>
        <strain evidence="4">BT704</strain>
    </source>
</reference>